<sequence length="118" mass="12560">MRAHHVALTCLAVLATQAGADEALDAKALYEARCGGCHALDADRTGPHHAGVFGRRAGSVAGFAYSPALAGSGIVWNEVTLERWLQDPEALIPGQRMNVRVSDPAERRAIIGYLRAAR</sequence>
<keyword evidence="1" id="KW-0813">Transport</keyword>
<dbReference type="InterPro" id="IPR002327">
    <property type="entry name" value="Cyt_c_1A/1B"/>
</dbReference>
<dbReference type="Pfam" id="PF00034">
    <property type="entry name" value="Cytochrom_C"/>
    <property type="match status" value="1"/>
</dbReference>
<name>A0ABQ6FF55_9RHOO</name>
<evidence type="ECO:0000313" key="9">
    <source>
        <dbReference type="EMBL" id="GLT24233.1"/>
    </source>
</evidence>
<comment type="caution">
    <text evidence="9">The sequence shown here is derived from an EMBL/GenBank/DDBJ whole genome shotgun (WGS) entry which is preliminary data.</text>
</comment>
<keyword evidence="2 6" id="KW-0349">Heme</keyword>
<evidence type="ECO:0000256" key="6">
    <source>
        <dbReference type="PROSITE-ProRule" id="PRU00433"/>
    </source>
</evidence>
<dbReference type="InterPro" id="IPR036909">
    <property type="entry name" value="Cyt_c-like_dom_sf"/>
</dbReference>
<evidence type="ECO:0000256" key="1">
    <source>
        <dbReference type="ARBA" id="ARBA00022448"/>
    </source>
</evidence>
<proteinExistence type="predicted"/>
<feature type="domain" description="Cytochrome c" evidence="8">
    <location>
        <begin position="21"/>
        <end position="118"/>
    </location>
</feature>
<dbReference type="RefSeq" id="WP_284189397.1">
    <property type="nucleotide sequence ID" value="NZ_BSPX01000079.1"/>
</dbReference>
<dbReference type="PRINTS" id="PR00604">
    <property type="entry name" value="CYTCHRMECIAB"/>
</dbReference>
<keyword evidence="5 6" id="KW-0408">Iron</keyword>
<accession>A0ABQ6FF55</accession>
<evidence type="ECO:0000256" key="7">
    <source>
        <dbReference type="SAM" id="SignalP"/>
    </source>
</evidence>
<dbReference type="EMBL" id="BSPX01000079">
    <property type="protein sequence ID" value="GLT24233.1"/>
    <property type="molecule type" value="Genomic_DNA"/>
</dbReference>
<keyword evidence="7" id="KW-0732">Signal</keyword>
<dbReference type="InterPro" id="IPR009056">
    <property type="entry name" value="Cyt_c-like_dom"/>
</dbReference>
<dbReference type="PROSITE" id="PS51007">
    <property type="entry name" value="CYTC"/>
    <property type="match status" value="1"/>
</dbReference>
<gene>
    <name evidence="9" type="ORF">GCM10007933_37070</name>
</gene>
<evidence type="ECO:0000259" key="8">
    <source>
        <dbReference type="PROSITE" id="PS51007"/>
    </source>
</evidence>
<keyword evidence="4" id="KW-0249">Electron transport</keyword>
<protein>
    <submittedName>
        <fullName evidence="9">Cytochrome c</fullName>
    </submittedName>
</protein>
<dbReference type="Gene3D" id="1.10.760.10">
    <property type="entry name" value="Cytochrome c-like domain"/>
    <property type="match status" value="1"/>
</dbReference>
<dbReference type="SUPFAM" id="SSF46626">
    <property type="entry name" value="Cytochrome c"/>
    <property type="match status" value="1"/>
</dbReference>
<feature type="chain" id="PRO_5045355493" evidence="7">
    <location>
        <begin position="21"/>
        <end position="118"/>
    </location>
</feature>
<evidence type="ECO:0000256" key="4">
    <source>
        <dbReference type="ARBA" id="ARBA00022982"/>
    </source>
</evidence>
<dbReference type="PANTHER" id="PTHR11961">
    <property type="entry name" value="CYTOCHROME C"/>
    <property type="match status" value="1"/>
</dbReference>
<evidence type="ECO:0000256" key="2">
    <source>
        <dbReference type="ARBA" id="ARBA00022617"/>
    </source>
</evidence>
<keyword evidence="3 6" id="KW-0479">Metal-binding</keyword>
<evidence type="ECO:0000256" key="5">
    <source>
        <dbReference type="ARBA" id="ARBA00023004"/>
    </source>
</evidence>
<reference evidence="10" key="1">
    <citation type="journal article" date="2019" name="Int. J. Syst. Evol. Microbiol.">
        <title>The Global Catalogue of Microorganisms (GCM) 10K type strain sequencing project: providing services to taxonomists for standard genome sequencing and annotation.</title>
        <authorList>
            <consortium name="The Broad Institute Genomics Platform"/>
            <consortium name="The Broad Institute Genome Sequencing Center for Infectious Disease"/>
            <person name="Wu L."/>
            <person name="Ma J."/>
        </authorList>
    </citation>
    <scope>NUCLEOTIDE SEQUENCE [LARGE SCALE GENOMIC DNA]</scope>
    <source>
        <strain evidence="10">NBRC 102407</strain>
    </source>
</reference>
<evidence type="ECO:0000313" key="10">
    <source>
        <dbReference type="Proteomes" id="UP001157167"/>
    </source>
</evidence>
<evidence type="ECO:0000256" key="3">
    <source>
        <dbReference type="ARBA" id="ARBA00022723"/>
    </source>
</evidence>
<dbReference type="Proteomes" id="UP001157167">
    <property type="component" value="Unassembled WGS sequence"/>
</dbReference>
<feature type="signal peptide" evidence="7">
    <location>
        <begin position="1"/>
        <end position="20"/>
    </location>
</feature>
<keyword evidence="10" id="KW-1185">Reference proteome</keyword>
<organism evidence="9 10">
    <name type="scientific">Zoogloea oryzae</name>
    <dbReference type="NCBI Taxonomy" id="310767"/>
    <lineage>
        <taxon>Bacteria</taxon>
        <taxon>Pseudomonadati</taxon>
        <taxon>Pseudomonadota</taxon>
        <taxon>Betaproteobacteria</taxon>
        <taxon>Rhodocyclales</taxon>
        <taxon>Zoogloeaceae</taxon>
        <taxon>Zoogloea</taxon>
    </lineage>
</organism>